<name>A0A830C474_9LAMI</name>
<sequence length="262" mass="29676">MHKEDRKNQVPLLMTLHGQQYENQSFYNVLENRYQTICLPIFKNRNILGSAYGWLVLAGHNGYCLLNPTSLENIELPQLEGHFYYDKCVLSKPPTEPDCHVVFNHSFYMCLSAWRINGEDGFVKASSKEKGRLTAIASFRGGIYGIFGNYEFVTIHLVGETVEGVEFRVFRVDVDGMECVELENIDGLTIFVGYYGNGFCCSSLVTGSKPNSIYYTNEVGRDMYVFDLDDRSIVGSLSCPIAEDNLSVNFWVDCPDILDLEV</sequence>
<dbReference type="PANTHER" id="PTHR40891">
    <property type="entry name" value="DUF295 DOMAIN-CONTAINING PROTEIN"/>
    <property type="match status" value="1"/>
</dbReference>
<comment type="caution">
    <text evidence="2">The sequence shown here is derived from an EMBL/GenBank/DDBJ whole genome shotgun (WGS) entry which is preliminary data.</text>
</comment>
<protein>
    <recommendedName>
        <fullName evidence="1">KIB1-4 beta-propeller domain-containing protein</fullName>
    </recommendedName>
</protein>
<dbReference type="AlphaFoldDB" id="A0A830C474"/>
<dbReference type="Proteomes" id="UP000653305">
    <property type="component" value="Unassembled WGS sequence"/>
</dbReference>
<gene>
    <name evidence="2" type="ORF">PHJA_001337900</name>
</gene>
<proteinExistence type="predicted"/>
<reference evidence="2" key="1">
    <citation type="submission" date="2020-07" db="EMBL/GenBank/DDBJ databases">
        <title>Ethylene signaling mediates host invasion by parasitic plants.</title>
        <authorList>
            <person name="Yoshida S."/>
        </authorList>
    </citation>
    <scope>NUCLEOTIDE SEQUENCE</scope>
    <source>
        <strain evidence="2">Okayama</strain>
    </source>
</reference>
<keyword evidence="3" id="KW-1185">Reference proteome</keyword>
<dbReference type="PANTHER" id="PTHR40891:SF1">
    <property type="entry name" value="DUF295 DOMAIN-CONTAINING PROTEIN"/>
    <property type="match status" value="1"/>
</dbReference>
<dbReference type="InterPro" id="IPR005174">
    <property type="entry name" value="KIB1-4_b-propeller"/>
</dbReference>
<feature type="domain" description="KIB1-4 beta-propeller" evidence="1">
    <location>
        <begin position="26"/>
        <end position="159"/>
    </location>
</feature>
<evidence type="ECO:0000259" key="1">
    <source>
        <dbReference type="Pfam" id="PF03478"/>
    </source>
</evidence>
<accession>A0A830C474</accession>
<dbReference type="OrthoDB" id="817791at2759"/>
<dbReference type="Pfam" id="PF03478">
    <property type="entry name" value="Beta-prop_KIB1-4"/>
    <property type="match status" value="2"/>
</dbReference>
<feature type="domain" description="KIB1-4 beta-propeller" evidence="1">
    <location>
        <begin position="163"/>
        <end position="227"/>
    </location>
</feature>
<dbReference type="EMBL" id="BMAC01000259">
    <property type="protein sequence ID" value="GFP91938.1"/>
    <property type="molecule type" value="Genomic_DNA"/>
</dbReference>
<evidence type="ECO:0000313" key="2">
    <source>
        <dbReference type="EMBL" id="GFP91938.1"/>
    </source>
</evidence>
<evidence type="ECO:0000313" key="3">
    <source>
        <dbReference type="Proteomes" id="UP000653305"/>
    </source>
</evidence>
<organism evidence="2 3">
    <name type="scientific">Phtheirospermum japonicum</name>
    <dbReference type="NCBI Taxonomy" id="374723"/>
    <lineage>
        <taxon>Eukaryota</taxon>
        <taxon>Viridiplantae</taxon>
        <taxon>Streptophyta</taxon>
        <taxon>Embryophyta</taxon>
        <taxon>Tracheophyta</taxon>
        <taxon>Spermatophyta</taxon>
        <taxon>Magnoliopsida</taxon>
        <taxon>eudicotyledons</taxon>
        <taxon>Gunneridae</taxon>
        <taxon>Pentapetalae</taxon>
        <taxon>asterids</taxon>
        <taxon>lamiids</taxon>
        <taxon>Lamiales</taxon>
        <taxon>Orobanchaceae</taxon>
        <taxon>Orobanchaceae incertae sedis</taxon>
        <taxon>Phtheirospermum</taxon>
    </lineage>
</organism>